<organism evidence="2 3">
    <name type="scientific">Streptomyces turgidiscabies (strain Car8)</name>
    <dbReference type="NCBI Taxonomy" id="698760"/>
    <lineage>
        <taxon>Bacteria</taxon>
        <taxon>Bacillati</taxon>
        <taxon>Actinomycetota</taxon>
        <taxon>Actinomycetes</taxon>
        <taxon>Kitasatosporales</taxon>
        <taxon>Streptomycetaceae</taxon>
        <taxon>Streptomyces</taxon>
    </lineage>
</organism>
<dbReference type="Proteomes" id="UP000010931">
    <property type="component" value="Unassembled WGS sequence"/>
</dbReference>
<keyword evidence="3" id="KW-1185">Reference proteome</keyword>
<dbReference type="EMBL" id="AEJB01000103">
    <property type="protein sequence ID" value="ELP70204.1"/>
    <property type="molecule type" value="Genomic_DNA"/>
</dbReference>
<accession>L7FGA1</accession>
<evidence type="ECO:0000313" key="3">
    <source>
        <dbReference type="Proteomes" id="UP000010931"/>
    </source>
</evidence>
<reference evidence="2 3" key="1">
    <citation type="journal article" date="2011" name="Plasmid">
        <title>Streptomyces turgidiscabies Car8 contains a modular pathogenicity island that shares virulence genes with other actinobacterial plant pathogens.</title>
        <authorList>
            <person name="Huguet-Tapia J.C."/>
            <person name="Badger J.H."/>
            <person name="Loria R."/>
            <person name="Pettis G.S."/>
        </authorList>
    </citation>
    <scope>NUCLEOTIDE SEQUENCE [LARGE SCALE GENOMIC DNA]</scope>
    <source>
        <strain evidence="2 3">Car8</strain>
    </source>
</reference>
<feature type="region of interest" description="Disordered" evidence="1">
    <location>
        <begin position="85"/>
        <end position="110"/>
    </location>
</feature>
<proteinExistence type="predicted"/>
<evidence type="ECO:0000256" key="1">
    <source>
        <dbReference type="SAM" id="MobiDB-lite"/>
    </source>
</evidence>
<dbReference type="AlphaFoldDB" id="L7FGA1"/>
<comment type="caution">
    <text evidence="2">The sequence shown here is derived from an EMBL/GenBank/DDBJ whole genome shotgun (WGS) entry which is preliminary data.</text>
</comment>
<protein>
    <submittedName>
        <fullName evidence="2">Uncharacterized protein</fullName>
    </submittedName>
</protein>
<feature type="compositionally biased region" description="Polar residues" evidence="1">
    <location>
        <begin position="89"/>
        <end position="102"/>
    </location>
</feature>
<evidence type="ECO:0000313" key="2">
    <source>
        <dbReference type="EMBL" id="ELP70204.1"/>
    </source>
</evidence>
<dbReference type="PATRIC" id="fig|698760.3.peg.1143"/>
<sequence>MAVTAGAVVEVEAAGGGAVPCVDGVPPRGASAVLDLGICSPPIGGASALHAAPAGSARSVRPCRSGAGFASAAVWTACPGRPAFPRSPVSATSTKASMSSPTELHASTAH</sequence>
<name>L7FGA1_STRT8</name>
<gene>
    <name evidence="2" type="ORF">STRTUCAR8_10085</name>
</gene>